<accession>A0A9P6T5F3</accession>
<keyword evidence="2" id="KW-1185">Reference proteome</keyword>
<proteinExistence type="predicted"/>
<organism evidence="1 2">
    <name type="scientific">Cronartium quercuum f. sp. fusiforme G11</name>
    <dbReference type="NCBI Taxonomy" id="708437"/>
    <lineage>
        <taxon>Eukaryota</taxon>
        <taxon>Fungi</taxon>
        <taxon>Dikarya</taxon>
        <taxon>Basidiomycota</taxon>
        <taxon>Pucciniomycotina</taxon>
        <taxon>Pucciniomycetes</taxon>
        <taxon>Pucciniales</taxon>
        <taxon>Coleosporiaceae</taxon>
        <taxon>Cronartium</taxon>
    </lineage>
</organism>
<dbReference type="Proteomes" id="UP000886653">
    <property type="component" value="Unassembled WGS sequence"/>
</dbReference>
<name>A0A9P6T5F3_9BASI</name>
<comment type="caution">
    <text evidence="1">The sequence shown here is derived from an EMBL/GenBank/DDBJ whole genome shotgun (WGS) entry which is preliminary data.</text>
</comment>
<reference evidence="1" key="1">
    <citation type="submission" date="2013-11" db="EMBL/GenBank/DDBJ databases">
        <title>Genome sequence of the fusiform rust pathogen reveals effectors for host alternation and coevolution with pine.</title>
        <authorList>
            <consortium name="DOE Joint Genome Institute"/>
            <person name="Smith K."/>
            <person name="Pendleton A."/>
            <person name="Kubisiak T."/>
            <person name="Anderson C."/>
            <person name="Salamov A."/>
            <person name="Aerts A."/>
            <person name="Riley R."/>
            <person name="Clum A."/>
            <person name="Lindquist E."/>
            <person name="Ence D."/>
            <person name="Campbell M."/>
            <person name="Kronenberg Z."/>
            <person name="Feau N."/>
            <person name="Dhillon B."/>
            <person name="Hamelin R."/>
            <person name="Burleigh J."/>
            <person name="Smith J."/>
            <person name="Yandell M."/>
            <person name="Nelson C."/>
            <person name="Grigoriev I."/>
            <person name="Davis J."/>
        </authorList>
    </citation>
    <scope>NUCLEOTIDE SEQUENCE</scope>
    <source>
        <strain evidence="1">G11</strain>
    </source>
</reference>
<gene>
    <name evidence="1" type="ORF">CROQUDRAFT_101497</name>
</gene>
<evidence type="ECO:0000313" key="2">
    <source>
        <dbReference type="Proteomes" id="UP000886653"/>
    </source>
</evidence>
<dbReference type="EMBL" id="MU167584">
    <property type="protein sequence ID" value="KAG0139465.1"/>
    <property type="molecule type" value="Genomic_DNA"/>
</dbReference>
<protein>
    <submittedName>
        <fullName evidence="1">Uncharacterized protein</fullName>
    </submittedName>
</protein>
<sequence>MLERTAWYLAVEDLSKEGHGGKDDLSIDSLYYWWENCWKGVRNLPFPGSSSKHNFLELLSGKPKPAEVLECWYTDMWFDRMNAHCAAWLVMKWMKKGAPLWFEALKQKVEPVILPANSAKMDTLAENIKFEIVGEAI</sequence>
<dbReference type="AlphaFoldDB" id="A0A9P6T5F3"/>
<evidence type="ECO:0000313" key="1">
    <source>
        <dbReference type="EMBL" id="KAG0139465.1"/>
    </source>
</evidence>